<feature type="region of interest" description="Disordered" evidence="6">
    <location>
        <begin position="1170"/>
        <end position="1203"/>
    </location>
</feature>
<evidence type="ECO:0000256" key="5">
    <source>
        <dbReference type="PIRNR" id="PIRNR017233"/>
    </source>
</evidence>
<dbReference type="GO" id="GO:0033588">
    <property type="term" value="C:elongator holoenzyme complex"/>
    <property type="evidence" value="ECO:0007669"/>
    <property type="project" value="InterPro"/>
</dbReference>
<organism evidence="12 13">
    <name type="scientific">Penicillium arizonense</name>
    <dbReference type="NCBI Taxonomy" id="1835702"/>
    <lineage>
        <taxon>Eukaryota</taxon>
        <taxon>Fungi</taxon>
        <taxon>Dikarya</taxon>
        <taxon>Ascomycota</taxon>
        <taxon>Pezizomycotina</taxon>
        <taxon>Eurotiomycetes</taxon>
        <taxon>Eurotiomycetidae</taxon>
        <taxon>Eurotiales</taxon>
        <taxon>Aspergillaceae</taxon>
        <taxon>Penicillium</taxon>
    </lineage>
</organism>
<dbReference type="Pfam" id="PF23878">
    <property type="entry name" value="TPR_ELP1"/>
    <property type="match status" value="1"/>
</dbReference>
<evidence type="ECO:0000256" key="6">
    <source>
        <dbReference type="SAM" id="MobiDB-lite"/>
    </source>
</evidence>
<evidence type="ECO:0000259" key="10">
    <source>
        <dbReference type="Pfam" id="PF23925"/>
    </source>
</evidence>
<dbReference type="InterPro" id="IPR056169">
    <property type="entry name" value="HB_ELP1"/>
</dbReference>
<comment type="similarity">
    <text evidence="2 5">Belongs to the ELP1/IKA1 family.</text>
</comment>
<dbReference type="InterPro" id="IPR056167">
    <property type="entry name" value="A-sol_ELP1"/>
</dbReference>
<dbReference type="Pfam" id="PF23936">
    <property type="entry name" value="HB_ELP1"/>
    <property type="match status" value="1"/>
</dbReference>
<feature type="domain" description="ELP1 N-terminal second beta-propeller" evidence="8">
    <location>
        <begin position="407"/>
        <end position="672"/>
    </location>
</feature>
<evidence type="ECO:0000313" key="13">
    <source>
        <dbReference type="Proteomes" id="UP000177622"/>
    </source>
</evidence>
<feature type="region of interest" description="Disordered" evidence="6">
    <location>
        <begin position="1275"/>
        <end position="1300"/>
    </location>
</feature>
<feature type="domain" description="ELP1 first N-terminal beta-propeller" evidence="7">
    <location>
        <begin position="1"/>
        <end position="369"/>
    </location>
</feature>
<dbReference type="InterPro" id="IPR056164">
    <property type="entry name" value="Beta-prop_ELP1_1st"/>
</dbReference>
<evidence type="ECO:0000256" key="4">
    <source>
        <dbReference type="ARBA" id="ARBA00022694"/>
    </source>
</evidence>
<feature type="domain" description="ELP1 alpha-solenoid" evidence="10">
    <location>
        <begin position="696"/>
        <end position="908"/>
    </location>
</feature>
<evidence type="ECO:0000259" key="11">
    <source>
        <dbReference type="Pfam" id="PF23936"/>
    </source>
</evidence>
<evidence type="ECO:0000256" key="2">
    <source>
        <dbReference type="ARBA" id="ARBA00006086"/>
    </source>
</evidence>
<dbReference type="PIRSF" id="PIRSF017233">
    <property type="entry name" value="IKAP"/>
    <property type="match status" value="1"/>
</dbReference>
<dbReference type="GO" id="GO:0002926">
    <property type="term" value="P:tRNA wobble base 5-methoxycarbonylmethyl-2-thiouridinylation"/>
    <property type="evidence" value="ECO:0007669"/>
    <property type="project" value="TreeGrafter"/>
</dbReference>
<gene>
    <name evidence="12" type="ORF">PENARI_c017G07064</name>
</gene>
<dbReference type="PANTHER" id="PTHR12747">
    <property type="entry name" value="ELONGATOR COMPLEX PROTEIN 1"/>
    <property type="match status" value="1"/>
</dbReference>
<dbReference type="Proteomes" id="UP000177622">
    <property type="component" value="Unassembled WGS sequence"/>
</dbReference>
<keyword evidence="3 5" id="KW-0963">Cytoplasm</keyword>
<evidence type="ECO:0000256" key="1">
    <source>
        <dbReference type="ARBA" id="ARBA00005043"/>
    </source>
</evidence>
<feature type="domain" description="ELP1 TPR" evidence="9">
    <location>
        <begin position="917"/>
        <end position="1077"/>
    </location>
</feature>
<feature type="compositionally biased region" description="Low complexity" evidence="6">
    <location>
        <begin position="1170"/>
        <end position="1188"/>
    </location>
</feature>
<dbReference type="RefSeq" id="XP_022485879.1">
    <property type="nucleotide sequence ID" value="XM_022634355.1"/>
</dbReference>
<keyword evidence="13" id="KW-1185">Reference proteome</keyword>
<keyword evidence="4" id="KW-0819">tRNA processing</keyword>
<dbReference type="Pfam" id="PF04762">
    <property type="entry name" value="Beta-prop_ELP1_1st"/>
    <property type="match status" value="1"/>
</dbReference>
<dbReference type="InterPro" id="IPR056166">
    <property type="entry name" value="TPR_ELP1"/>
</dbReference>
<name>A0A1F5LBX3_PENAI</name>
<dbReference type="UniPathway" id="UPA00988"/>
<dbReference type="Pfam" id="PF23797">
    <property type="entry name" value="Beta-prop_ELP1_2nd"/>
    <property type="match status" value="1"/>
</dbReference>
<dbReference type="PANTHER" id="PTHR12747:SF0">
    <property type="entry name" value="ELONGATOR COMPLEX PROTEIN 1"/>
    <property type="match status" value="1"/>
</dbReference>
<dbReference type="SUPFAM" id="SSF82171">
    <property type="entry name" value="DPP6 N-terminal domain-like"/>
    <property type="match status" value="1"/>
</dbReference>
<dbReference type="InterPro" id="IPR056165">
    <property type="entry name" value="Beta-prop_ELP1_2nd"/>
</dbReference>
<dbReference type="InterPro" id="IPR006849">
    <property type="entry name" value="Elp1"/>
</dbReference>
<comment type="function">
    <text evidence="5">Component of the elongator complex which is required for multiple tRNA modifications, including mcm5U (5-methoxycarbonylmethyl uridine), mcm5s2U (5-methoxycarbonylmethyl-2-thiouridine), and ncm5U (5-carbamoylmethyl uridine). The elongator complex catalyzes formation of carboxymethyluridine in the wobble base at position 34 in tRNAs.</text>
</comment>
<dbReference type="GO" id="GO:0000049">
    <property type="term" value="F:tRNA binding"/>
    <property type="evidence" value="ECO:0007669"/>
    <property type="project" value="TreeGrafter"/>
</dbReference>
<dbReference type="GeneID" id="34579089"/>
<comment type="subcellular location">
    <subcellularLocation>
        <location evidence="5">Cytoplasm</location>
    </subcellularLocation>
    <subcellularLocation>
        <location evidence="5">Nucleus</location>
    </subcellularLocation>
</comment>
<evidence type="ECO:0000259" key="9">
    <source>
        <dbReference type="Pfam" id="PF23878"/>
    </source>
</evidence>
<keyword evidence="5" id="KW-0539">Nucleus</keyword>
<feature type="domain" description="ELP1 three-helical bundle" evidence="11">
    <location>
        <begin position="1092"/>
        <end position="1259"/>
    </location>
</feature>
<accession>A0A1F5LBX3</accession>
<dbReference type="EMBL" id="LXJU01000017">
    <property type="protein sequence ID" value="OGE50431.1"/>
    <property type="molecule type" value="Genomic_DNA"/>
</dbReference>
<evidence type="ECO:0000313" key="12">
    <source>
        <dbReference type="EMBL" id="OGE50431.1"/>
    </source>
</evidence>
<evidence type="ECO:0000259" key="7">
    <source>
        <dbReference type="Pfam" id="PF04762"/>
    </source>
</evidence>
<dbReference type="OrthoDB" id="40048at2759"/>
<dbReference type="Pfam" id="PF23925">
    <property type="entry name" value="A-sol_ELP1"/>
    <property type="match status" value="1"/>
</dbReference>
<comment type="pathway">
    <text evidence="1">tRNA modification; 5-methoxycarbonylmethyl-2-thiouridine-tRNA biosynthesis.</text>
</comment>
<dbReference type="GO" id="GO:0005829">
    <property type="term" value="C:cytosol"/>
    <property type="evidence" value="ECO:0007669"/>
    <property type="project" value="TreeGrafter"/>
</dbReference>
<protein>
    <recommendedName>
        <fullName evidence="5">Elongator complex protein 1</fullName>
    </recommendedName>
</protein>
<proteinExistence type="inferred from homology"/>
<comment type="caution">
    <text evidence="12">The sequence shown here is derived from an EMBL/GenBank/DDBJ whole genome shotgun (WGS) entry which is preliminary data.</text>
</comment>
<reference evidence="12 13" key="1">
    <citation type="journal article" date="2016" name="Sci. Rep.">
        <title>Penicillium arizonense, a new, genome sequenced fungal species, reveals a high chemical diversity in secreted metabolites.</title>
        <authorList>
            <person name="Grijseels S."/>
            <person name="Nielsen J.C."/>
            <person name="Randelovic M."/>
            <person name="Nielsen J."/>
            <person name="Nielsen K.F."/>
            <person name="Workman M."/>
            <person name="Frisvad J.C."/>
        </authorList>
    </citation>
    <scope>NUCLEOTIDE SEQUENCE [LARGE SCALE GENOMIC DNA]</scope>
    <source>
        <strain evidence="12 13">CBS 141311</strain>
    </source>
</reference>
<evidence type="ECO:0000256" key="3">
    <source>
        <dbReference type="ARBA" id="ARBA00022490"/>
    </source>
</evidence>
<sequence>MRNLRNVRLAETQLEGELPLTATAWDTSSDSVVCTFGPAENNAIIEVRRKRPEITSTDPLSPEAFECIASWDAPCPLPDLTCDRVLSLHYFADNMTACLVLEGGDIVVVREEPLPGEDKIEIVGSVDVGITAAAWSPDEELLALTTRAHTFLYMTREFENVADITFTSSDMHASQHVSVGWGKKETQFQGKRAKALRDPTVPEKIDQGILSSHDDGRTTITWRGDGAYVAVNSIEAGTRRAIRVYSREGTLDSVSEPVDGLEGALSWRPSGSLIAGIQRLDDRIDVVFFERNGLRHGEFSLRISDKETKPWTSRIHLAWNVDSTVLAVKFQDRIQFWTTGNYHWYLKQEIPIVVDPSSSLPFSFEWHQEKALRFVAGSSDCILDADYVFDISHGSTSIPDDVGAVAVLDGQNLKLTPLRLAGVPPPMAHNELALDSNAIDVAFSKSGTRIAVLMNNSFAIYNWSLKSRPVPVPILESSYPLPDDPSSRPRQIAFLNDTEVFVLRSNGPNASRIERTILERQTTEAVYEAADSEQLSSIFAGIGHEALWFSHASQPGRPVSYSSIEMSLNNPDIVPWGDSPNVDSHWARAVSISESERILITMSRTGGLYANKRVLARNCTSFLVTPSHLLFTTSQHLLKFVHLNHVEDMEIPEDTPEIDERCRSIERGSRLVSVMPSIFAVVLQAPRGNIETIFPRALVLAGIRTFIDQKKYRSAFMACRSQMVDLNILHDYAPAQFLANIPLFIDQVKKIDYIDDFLSRLQEEDVSQTLYKDTLKISKNESAAVAQPDAPPAPSLPKSARKESKINQICDAFLATLQARVDTNLQNVITAHVCKSPPDLEAGLGLAAGLRKRNPKQAEDAIEHMCFLTDAHRLYSHALGIYDLELTLLVAQQAQMDPREYLPFLRKLQQLPETRRQFEIDNHLSRFGKALKHLYALNAHDEIRAYVVRHVLYKDALELYKYQAEQLREITELYADHLQDQNQYKDAAIAYESLELYESAYKCYNLAHKWRESLYCAMMASLSEEDLTAHINNLATTLIDENKDYVSAATIYAEHLRDFVTAARLLCRGSKFADAARLLTLNGKQNLVAEIVDSGLAEAMGNMTDLLADCRSQLNAQVPRLRELRQLRAADPLAFFGGDPTGGDAGVDIPDNVSLAPTDASTLAGRSMFTRYTGNTGKTGKTGMTRYTSKTRRREERKRARGKKGTVYEEEYLVNSIRRLMERVNSSVAETETLVDALLRRGMRERAAAVEKALLEVSTMCAECRDEVFEVPVVEKKKNEDEDDEENPDEPHIPPIYGGRGSGVLAESIAIVQGGGSARVKEIPIVKEMKKSSLLA</sequence>
<evidence type="ECO:0000259" key="8">
    <source>
        <dbReference type="Pfam" id="PF23797"/>
    </source>
</evidence>
<dbReference type="GO" id="GO:0005634">
    <property type="term" value="C:nucleus"/>
    <property type="evidence" value="ECO:0007669"/>
    <property type="project" value="UniProtKB-SubCell"/>
</dbReference>
<dbReference type="STRING" id="1835702.A0A1F5LBX3"/>